<name>A0A545TE29_9GAMM</name>
<dbReference type="InterPro" id="IPR052340">
    <property type="entry name" value="RNase_Y/CdgJ"/>
</dbReference>
<sequence>MANPPKTKEQWLKLLQGSNLPSFSSSIDALSNADAYSQKHASELARTILKDANLTASVLKLANSVHFNTGGSAIRTISRALMVLGHKSVKEVCASCLLIDSFLKGNASDSLKALLARAFHSAIQAKKIAMMHGEKATEEIFISALLISLGEISVYSGLDSKSALFLELVNRYPLANGQEKELIGCYFNELTLGLCKTWNIAPMISQVISGNYDENSPLRSVLLGYSLASDCELVGYSKALDKHVKSIARYTKLAPEVITEKISEAADEAQKSLQQMGLKLEIKDLNPNSSGPQVPEREVNKELQLDIIQELTASYHETPEINAMLRQVLEGIHRGGNYSNALVALLSPDKSRFTAKHIISGEESDLKAKFEFNCFYDVPEIHRKVLSNKDVVLQEELRKEGMTYKKIIDKTGSPSAVWGPLIVENKVIGCFYADNGKDGPPVSLAQRETFQLFVTQARLFLLTL</sequence>
<dbReference type="AlphaFoldDB" id="A0A545TE29"/>
<evidence type="ECO:0000259" key="1">
    <source>
        <dbReference type="PROSITE" id="PS51833"/>
    </source>
</evidence>
<feature type="domain" description="HDOD" evidence="1">
    <location>
        <begin position="20"/>
        <end position="214"/>
    </location>
</feature>
<accession>A0A545TE29</accession>
<dbReference type="PANTHER" id="PTHR33525">
    <property type="match status" value="1"/>
</dbReference>
<dbReference type="EMBL" id="VIKR01000002">
    <property type="protein sequence ID" value="TQV75451.1"/>
    <property type="molecule type" value="Genomic_DNA"/>
</dbReference>
<dbReference type="InterPro" id="IPR013976">
    <property type="entry name" value="HDOD"/>
</dbReference>
<dbReference type="PANTHER" id="PTHR33525:SF3">
    <property type="entry name" value="RIBONUCLEASE Y"/>
    <property type="match status" value="1"/>
</dbReference>
<keyword evidence="3" id="KW-1185">Reference proteome</keyword>
<dbReference type="Gene3D" id="1.10.3210.10">
    <property type="entry name" value="Hypothetical protein af1432"/>
    <property type="match status" value="1"/>
</dbReference>
<evidence type="ECO:0000313" key="3">
    <source>
        <dbReference type="Proteomes" id="UP000317839"/>
    </source>
</evidence>
<gene>
    <name evidence="2" type="ORF">FLL45_11055</name>
</gene>
<protein>
    <submittedName>
        <fullName evidence="2">HDOD domain-containing protein</fullName>
    </submittedName>
</protein>
<proteinExistence type="predicted"/>
<dbReference type="SUPFAM" id="SSF109604">
    <property type="entry name" value="HD-domain/PDEase-like"/>
    <property type="match status" value="1"/>
</dbReference>
<dbReference type="OrthoDB" id="9791419at2"/>
<dbReference type="Gene3D" id="3.30.450.40">
    <property type="match status" value="1"/>
</dbReference>
<dbReference type="Proteomes" id="UP000317839">
    <property type="component" value="Unassembled WGS sequence"/>
</dbReference>
<dbReference type="InterPro" id="IPR029016">
    <property type="entry name" value="GAF-like_dom_sf"/>
</dbReference>
<dbReference type="SUPFAM" id="SSF55781">
    <property type="entry name" value="GAF domain-like"/>
    <property type="match status" value="1"/>
</dbReference>
<reference evidence="2 3" key="1">
    <citation type="submission" date="2019-06" db="EMBL/GenBank/DDBJ databases">
        <title>Draft genome of Aliikangiella marina GYP-15.</title>
        <authorList>
            <person name="Wang G."/>
        </authorList>
    </citation>
    <scope>NUCLEOTIDE SEQUENCE [LARGE SCALE GENOMIC DNA]</scope>
    <source>
        <strain evidence="2 3">GYP-15</strain>
    </source>
</reference>
<comment type="caution">
    <text evidence="2">The sequence shown here is derived from an EMBL/GenBank/DDBJ whole genome shotgun (WGS) entry which is preliminary data.</text>
</comment>
<dbReference type="PROSITE" id="PS51833">
    <property type="entry name" value="HDOD"/>
    <property type="match status" value="1"/>
</dbReference>
<dbReference type="RefSeq" id="WP_142942065.1">
    <property type="nucleotide sequence ID" value="NZ_VIKR01000002.1"/>
</dbReference>
<evidence type="ECO:0000313" key="2">
    <source>
        <dbReference type="EMBL" id="TQV75451.1"/>
    </source>
</evidence>
<organism evidence="2 3">
    <name type="scientific">Aliikangiella marina</name>
    <dbReference type="NCBI Taxonomy" id="1712262"/>
    <lineage>
        <taxon>Bacteria</taxon>
        <taxon>Pseudomonadati</taxon>
        <taxon>Pseudomonadota</taxon>
        <taxon>Gammaproteobacteria</taxon>
        <taxon>Oceanospirillales</taxon>
        <taxon>Pleioneaceae</taxon>
        <taxon>Aliikangiella</taxon>
    </lineage>
</organism>
<dbReference type="Pfam" id="PF08668">
    <property type="entry name" value="HDOD"/>
    <property type="match status" value="1"/>
</dbReference>